<dbReference type="Gene3D" id="3.20.20.150">
    <property type="entry name" value="Divalent-metal-dependent TIM barrel enzymes"/>
    <property type="match status" value="1"/>
</dbReference>
<accession>A0A9W6DFK6</accession>
<dbReference type="InterPro" id="IPR013022">
    <property type="entry name" value="Xyl_isomerase-like_TIM-brl"/>
</dbReference>
<evidence type="ECO:0000313" key="3">
    <source>
        <dbReference type="Proteomes" id="UP001144256"/>
    </source>
</evidence>
<dbReference type="InterPro" id="IPR036237">
    <property type="entry name" value="Xyl_isomerase-like_sf"/>
</dbReference>
<evidence type="ECO:0000313" key="2">
    <source>
        <dbReference type="EMBL" id="GKX30690.1"/>
    </source>
</evidence>
<name>A0A9W6DFK6_9FIRM</name>
<keyword evidence="3" id="KW-1185">Reference proteome</keyword>
<sequence>MLPVKEEEAFSFAKELGFMGLALELKYYDGKLNLSDENIQKKYLASAKDNGIVIPTFAVNALCDYGMSKKANKEIVFDIIDQAIMVAKNMSVMTLQFPSFFDGEISSEEEFDNTRICLEYACEKVKGTGIKIGWENAVDEEKNKTMLDSINSEDFFIYYDTQNPIRCSNLDNVDLARQLLSHIKEIHAKDSLEDVTVEVQLGEGTTNFEEVMEVFRDNDYTGWILLESEYKAFDNYVNIIKKDKEFMNDFWGR</sequence>
<reference evidence="2" key="1">
    <citation type="submission" date="2022-06" db="EMBL/GenBank/DDBJ databases">
        <title>Vallitalea longa sp. nov., an anaerobic bacterium isolated from marine sediment.</title>
        <authorList>
            <person name="Hirano S."/>
            <person name="Terahara T."/>
            <person name="Mori K."/>
            <person name="Hamada M."/>
            <person name="Matsumoto R."/>
            <person name="Kobayashi T."/>
        </authorList>
    </citation>
    <scope>NUCLEOTIDE SEQUENCE</scope>
    <source>
        <strain evidence="2">SH18-1</strain>
    </source>
</reference>
<organism evidence="2 3">
    <name type="scientific">Vallitalea longa</name>
    <dbReference type="NCBI Taxonomy" id="2936439"/>
    <lineage>
        <taxon>Bacteria</taxon>
        <taxon>Bacillati</taxon>
        <taxon>Bacillota</taxon>
        <taxon>Clostridia</taxon>
        <taxon>Lachnospirales</taxon>
        <taxon>Vallitaleaceae</taxon>
        <taxon>Vallitalea</taxon>
    </lineage>
</organism>
<dbReference type="EMBL" id="BRLB01000011">
    <property type="protein sequence ID" value="GKX30690.1"/>
    <property type="molecule type" value="Genomic_DNA"/>
</dbReference>
<comment type="caution">
    <text evidence="2">The sequence shown here is derived from an EMBL/GenBank/DDBJ whole genome shotgun (WGS) entry which is preliminary data.</text>
</comment>
<dbReference type="Proteomes" id="UP001144256">
    <property type="component" value="Unassembled WGS sequence"/>
</dbReference>
<dbReference type="SUPFAM" id="SSF51658">
    <property type="entry name" value="Xylose isomerase-like"/>
    <property type="match status" value="1"/>
</dbReference>
<proteinExistence type="predicted"/>
<dbReference type="Pfam" id="PF01261">
    <property type="entry name" value="AP_endonuc_2"/>
    <property type="match status" value="1"/>
</dbReference>
<feature type="domain" description="Xylose isomerase-like TIM barrel" evidence="1">
    <location>
        <begin position="11"/>
        <end position="248"/>
    </location>
</feature>
<dbReference type="PANTHER" id="PTHR12110:SF41">
    <property type="entry name" value="INOSOSE DEHYDRATASE"/>
    <property type="match status" value="1"/>
</dbReference>
<dbReference type="PANTHER" id="PTHR12110">
    <property type="entry name" value="HYDROXYPYRUVATE ISOMERASE"/>
    <property type="match status" value="1"/>
</dbReference>
<dbReference type="InterPro" id="IPR050312">
    <property type="entry name" value="IolE/XylAMocC-like"/>
</dbReference>
<gene>
    <name evidence="2" type="primary">sga</name>
    <name evidence="2" type="ORF">SH1V18_31700</name>
</gene>
<protein>
    <submittedName>
        <fullName evidence="2">L-xylulose 5-phosphate 3-epimerase</fullName>
    </submittedName>
</protein>
<evidence type="ECO:0000259" key="1">
    <source>
        <dbReference type="Pfam" id="PF01261"/>
    </source>
</evidence>
<dbReference type="AlphaFoldDB" id="A0A9W6DFK6"/>